<name>A0A239EFA1_9SPHN</name>
<dbReference type="Proteomes" id="UP000198281">
    <property type="component" value="Unassembled WGS sequence"/>
</dbReference>
<evidence type="ECO:0000256" key="1">
    <source>
        <dbReference type="SAM" id="Phobius"/>
    </source>
</evidence>
<dbReference type="RefSeq" id="WP_089219054.1">
    <property type="nucleotide sequence ID" value="NZ_FZOS01000006.1"/>
</dbReference>
<keyword evidence="1" id="KW-0812">Transmembrane</keyword>
<keyword evidence="1" id="KW-1133">Transmembrane helix</keyword>
<gene>
    <name evidence="2" type="ORF">SAMN06295912_106117</name>
</gene>
<accession>A0A239EFA1</accession>
<reference evidence="3" key="1">
    <citation type="submission" date="2017-06" db="EMBL/GenBank/DDBJ databases">
        <authorList>
            <person name="Varghese N."/>
            <person name="Submissions S."/>
        </authorList>
    </citation>
    <scope>NUCLEOTIDE SEQUENCE [LARGE SCALE GENOMIC DNA]</scope>
    <source>
        <strain evidence="3">LNB2</strain>
    </source>
</reference>
<feature type="transmembrane region" description="Helical" evidence="1">
    <location>
        <begin position="6"/>
        <end position="24"/>
    </location>
</feature>
<dbReference type="OrthoDB" id="7583488at2"/>
<protein>
    <submittedName>
        <fullName evidence="2">Uncharacterized protein</fullName>
    </submittedName>
</protein>
<feature type="transmembrane region" description="Helical" evidence="1">
    <location>
        <begin position="67"/>
        <end position="84"/>
    </location>
</feature>
<proteinExistence type="predicted"/>
<dbReference type="EMBL" id="FZOS01000006">
    <property type="protein sequence ID" value="SNS43440.1"/>
    <property type="molecule type" value="Genomic_DNA"/>
</dbReference>
<organism evidence="2 3">
    <name type="scientific">Edaphosphingomonas laterariae</name>
    <dbReference type="NCBI Taxonomy" id="861865"/>
    <lineage>
        <taxon>Bacteria</taxon>
        <taxon>Pseudomonadati</taxon>
        <taxon>Pseudomonadota</taxon>
        <taxon>Alphaproteobacteria</taxon>
        <taxon>Sphingomonadales</taxon>
        <taxon>Rhizorhabdaceae</taxon>
        <taxon>Edaphosphingomonas</taxon>
    </lineage>
</organism>
<keyword evidence="1" id="KW-0472">Membrane</keyword>
<dbReference type="AlphaFoldDB" id="A0A239EFA1"/>
<evidence type="ECO:0000313" key="3">
    <source>
        <dbReference type="Proteomes" id="UP000198281"/>
    </source>
</evidence>
<evidence type="ECO:0000313" key="2">
    <source>
        <dbReference type="EMBL" id="SNS43440.1"/>
    </source>
</evidence>
<sequence>MTTPGWALIVPIAVFNIVIGLWSLRDAARHERYIKSRIGAGDPFFEEQSRHPDFPGMKEVSSARAKGIILSLSGVVLLMLLYLPRLTG</sequence>
<keyword evidence="3" id="KW-1185">Reference proteome</keyword>